<dbReference type="Pfam" id="PF01555">
    <property type="entry name" value="N6_N4_Mtase"/>
    <property type="match status" value="1"/>
</dbReference>
<dbReference type="Proteomes" id="UP001221411">
    <property type="component" value="Unassembled WGS sequence"/>
</dbReference>
<dbReference type="RefSeq" id="WP_271916065.1">
    <property type="nucleotide sequence ID" value="NZ_JAQNDO010000001.1"/>
</dbReference>
<evidence type="ECO:0000259" key="4">
    <source>
        <dbReference type="Pfam" id="PF01555"/>
    </source>
</evidence>
<accession>A0ABT5EH85</accession>
<comment type="caution">
    <text evidence="5">The sequence shown here is derived from an EMBL/GenBank/DDBJ whole genome shotgun (WGS) entry which is preliminary data.</text>
</comment>
<feature type="domain" description="DNA methylase N-4/N-6" evidence="4">
    <location>
        <begin position="139"/>
        <end position="179"/>
    </location>
</feature>
<dbReference type="Gene3D" id="3.40.50.150">
    <property type="entry name" value="Vaccinia Virus protein VP39"/>
    <property type="match status" value="2"/>
</dbReference>
<protein>
    <submittedName>
        <fullName evidence="5">DNA methyltransferase</fullName>
    </submittedName>
</protein>
<dbReference type="EMBL" id="JAQNDO010000001">
    <property type="protein sequence ID" value="MDC0740859.1"/>
    <property type="molecule type" value="Genomic_DNA"/>
</dbReference>
<organism evidence="5 6">
    <name type="scientific">Polyangium mundeleinium</name>
    <dbReference type="NCBI Taxonomy" id="2995306"/>
    <lineage>
        <taxon>Bacteria</taxon>
        <taxon>Pseudomonadati</taxon>
        <taxon>Myxococcota</taxon>
        <taxon>Polyangia</taxon>
        <taxon>Polyangiales</taxon>
        <taxon>Polyangiaceae</taxon>
        <taxon>Polyangium</taxon>
    </lineage>
</organism>
<evidence type="ECO:0000313" key="5">
    <source>
        <dbReference type="EMBL" id="MDC0740859.1"/>
    </source>
</evidence>
<sequence length="946" mass="107319">MKVAKKAQPVNGDLFIEESGQLRIANKSVEQRALERPPVECLGLTFESEEARRAYFLDKLREKLGDPSFRNTPGFPKADDDAILRLSDPPYFTACPNPFIGELLQRTGSCVGASGPALIHKPFAFDVTEGKQDPVCMAHTYHTKVPYRAIVRYILHYTKPGDVVLDSFSGTGMTGLAAQICGAPDPDFRNTIEEEWRTAGFGAPTWGRRFAVLSDISPFATFLAHNFNATLDVTTFEQEAQRIVAETEKKYGWVYETDGGRTAARGSLQYVIWSESIFCECGREILFWDPPNPAGTLPEPETVFKCPACGANVVKRSAQRATTTFVDSVLNTPVTQNKQTPVFVEARVDGATLRKRPSAFDMQLFKKVEAEPISNYVPMQPMMFKGAEWGDMFRAGYHFGITHAHHFWTRRNLLVLSELFERAAKSMHPREMLFLCTSLAVKTGSRMHNVGFKGGKINLAGQIYNTLQLTSVSAERNLLVLARGKLEDIKSVFSIQKTPDSTFISTNSATALLGLADGSVDYVFIDPPFGDNIIYSELSFLYESWLRVFTDTNQEAIISSEQSKGLPDYQALMVRAFKELFRVLKPARWLTVAFHNSKNSVWNAIQEALGQAGFVVADVRTLDKGQGTYKQMTTAGAVKQDLVISAYKPSDGFVREFVLRSGTSDSAWQFVREHMRYLPVFVGSGANAAMIAERQPFLLFDRMVAFHIRLGVAVPMGASEFYAGLSQRFVERDGMYFLSDQIAEYDRKRSAVTELRQLDLFVSDEASAVQWLRQHLQRKPQTFQELQPQFMRELQSWAKHERTIELREMLEQNFLVYDGREPVPTQVHSYLSSNYKELRNRDKDDPELREKGKDRWYVPDPTKQSDLHKLRERALLREFEEYKASTPKKLRQFRTEALRTGFKAAYDARDYRTIVSIAKRIPEAVLQEDEKLLMYYDVASMRLGEE</sequence>
<name>A0ABT5EH85_9BACT</name>
<dbReference type="GO" id="GO:0008168">
    <property type="term" value="F:methyltransferase activity"/>
    <property type="evidence" value="ECO:0007669"/>
    <property type="project" value="UniProtKB-KW"/>
</dbReference>
<dbReference type="GO" id="GO:0032259">
    <property type="term" value="P:methylation"/>
    <property type="evidence" value="ECO:0007669"/>
    <property type="project" value="UniProtKB-KW"/>
</dbReference>
<gene>
    <name evidence="5" type="ORF">POL67_05845</name>
</gene>
<reference evidence="5 6" key="1">
    <citation type="submission" date="2022-11" db="EMBL/GenBank/DDBJ databases">
        <title>Minimal conservation of predation-associated metabolite biosynthetic gene clusters underscores biosynthetic potential of Myxococcota including descriptions for ten novel species: Archangium lansinium sp. nov., Myxococcus landrumus sp. nov., Nannocystis bai.</title>
        <authorList>
            <person name="Ahearne A."/>
            <person name="Stevens C."/>
            <person name="Dowd S."/>
        </authorList>
    </citation>
    <scope>NUCLEOTIDE SEQUENCE [LARGE SCALE GENOMIC DNA]</scope>
    <source>
        <strain evidence="5 6">RJM3</strain>
    </source>
</reference>
<evidence type="ECO:0000256" key="1">
    <source>
        <dbReference type="ARBA" id="ARBA00006594"/>
    </source>
</evidence>
<evidence type="ECO:0000313" key="6">
    <source>
        <dbReference type="Proteomes" id="UP001221411"/>
    </source>
</evidence>
<dbReference type="SUPFAM" id="SSF53335">
    <property type="entry name" value="S-adenosyl-L-methionine-dependent methyltransferases"/>
    <property type="match status" value="2"/>
</dbReference>
<comment type="similarity">
    <text evidence="1">Belongs to the N(4)/N(6)-methyltransferase family.</text>
</comment>
<evidence type="ECO:0000256" key="3">
    <source>
        <dbReference type="ARBA" id="ARBA00022679"/>
    </source>
</evidence>
<dbReference type="InterPro" id="IPR002941">
    <property type="entry name" value="DNA_methylase_N4/N6"/>
</dbReference>
<keyword evidence="3" id="KW-0808">Transferase</keyword>
<dbReference type="PROSITE" id="PS00092">
    <property type="entry name" value="N6_MTASE"/>
    <property type="match status" value="1"/>
</dbReference>
<dbReference type="InterPro" id="IPR029063">
    <property type="entry name" value="SAM-dependent_MTases_sf"/>
</dbReference>
<evidence type="ECO:0000256" key="2">
    <source>
        <dbReference type="ARBA" id="ARBA00022603"/>
    </source>
</evidence>
<keyword evidence="2 5" id="KW-0489">Methyltransferase</keyword>
<dbReference type="InterPro" id="IPR002052">
    <property type="entry name" value="DNA_methylase_N6_adenine_CS"/>
</dbReference>
<proteinExistence type="inferred from homology"/>
<keyword evidence="6" id="KW-1185">Reference proteome</keyword>